<keyword evidence="2" id="KW-1185">Reference proteome</keyword>
<evidence type="ECO:0008006" key="3">
    <source>
        <dbReference type="Google" id="ProtNLM"/>
    </source>
</evidence>
<dbReference type="Gene3D" id="3.80.10.10">
    <property type="entry name" value="Ribonuclease Inhibitor"/>
    <property type="match status" value="1"/>
</dbReference>
<evidence type="ECO:0000313" key="2">
    <source>
        <dbReference type="Proteomes" id="UP001305779"/>
    </source>
</evidence>
<sequence length="543" mass="60822">MSSRLESLPAELLLHIADHIPRPSDLKSLCLTSKLIRVPATTVLYREIVFDYRTPTWISFKPDTGMLSKANPGLAQIRHLTFNASMSEVAPEEVQAMTAVLNSLPKNTLRSIDCLQFPIDEKLAVQLITQQPSIFSLALGPLTCNLKQSVDLGLLGSSVFANVKDLCLPMTAGSIHDFELYQWLIARAPLRRLTIATTSSLDSLPAGLSDTDESNGVLSKTLFSHVRDRVLPPAQVECLVLDEINLQHAHRSFARYIDLSHLRSLELHDCAGTDVFIRAMTDGFEDSGCCKLEHFAYAIKETDHIDYKVVEKVLRICSGLKSLMMVGMDDFKNFDLKLLEKHGSTLRSLAVYPNASDDGGSQPMGLAQDFYATVVEHCQNLRELALQMPDVLLCMDSANTSPYFDSVMVDLLKLPVLKSLRIFNWPSPGTVFLPNENSDEVLAFINQRNYLFDVDAFASTHLASLVNKGRTKSAPVICFAGFQGDIVHEDRHWIKISEPVCYVPLKQYDVFGRPQLGLQKMSINDVKYFEPESKILYWPYEIF</sequence>
<organism evidence="1 2">
    <name type="scientific">Zasmidium cellare</name>
    <name type="common">Wine cellar mold</name>
    <name type="synonym">Racodium cellare</name>
    <dbReference type="NCBI Taxonomy" id="395010"/>
    <lineage>
        <taxon>Eukaryota</taxon>
        <taxon>Fungi</taxon>
        <taxon>Dikarya</taxon>
        <taxon>Ascomycota</taxon>
        <taxon>Pezizomycotina</taxon>
        <taxon>Dothideomycetes</taxon>
        <taxon>Dothideomycetidae</taxon>
        <taxon>Mycosphaerellales</taxon>
        <taxon>Mycosphaerellaceae</taxon>
        <taxon>Zasmidium</taxon>
    </lineage>
</organism>
<protein>
    <recommendedName>
        <fullName evidence="3">F-box domain-containing protein</fullName>
    </recommendedName>
</protein>
<dbReference type="Proteomes" id="UP001305779">
    <property type="component" value="Unassembled WGS sequence"/>
</dbReference>
<dbReference type="EMBL" id="JAXOVC010000002">
    <property type="protein sequence ID" value="KAK4505138.1"/>
    <property type="molecule type" value="Genomic_DNA"/>
</dbReference>
<name>A0ABR0EVN5_ZASCE</name>
<gene>
    <name evidence="1" type="ORF">PRZ48_003101</name>
</gene>
<dbReference type="SUPFAM" id="SSF52047">
    <property type="entry name" value="RNI-like"/>
    <property type="match status" value="1"/>
</dbReference>
<comment type="caution">
    <text evidence="1">The sequence shown here is derived from an EMBL/GenBank/DDBJ whole genome shotgun (WGS) entry which is preliminary data.</text>
</comment>
<reference evidence="1 2" key="1">
    <citation type="journal article" date="2023" name="G3 (Bethesda)">
        <title>A chromosome-level genome assembly of Zasmidium syzygii isolated from banana leaves.</title>
        <authorList>
            <person name="van Westerhoven A.C."/>
            <person name="Mehrabi R."/>
            <person name="Talebi R."/>
            <person name="Steentjes M.B.F."/>
            <person name="Corcolon B."/>
            <person name="Chong P.A."/>
            <person name="Kema G.H.J."/>
            <person name="Seidl M.F."/>
        </authorList>
    </citation>
    <scope>NUCLEOTIDE SEQUENCE [LARGE SCALE GENOMIC DNA]</scope>
    <source>
        <strain evidence="1 2">P124</strain>
    </source>
</reference>
<accession>A0ABR0EVN5</accession>
<dbReference type="InterPro" id="IPR032675">
    <property type="entry name" value="LRR_dom_sf"/>
</dbReference>
<proteinExistence type="predicted"/>
<evidence type="ECO:0000313" key="1">
    <source>
        <dbReference type="EMBL" id="KAK4505138.1"/>
    </source>
</evidence>